<sequence>MPERPARSGVIDFDRPNQARLVDALLGGRDNYAADRALVSLLLEVDPGARQAARDHRDWVLRCLRLLATAHGVDQYIDLGSGLPTTDNTHQIVQRHRSDARVVYVDNDPVVQAYGRALLEDNDLTHMAPCDLTDPHAALSAPELARVIDFDRPIGLMMCSVIHHILDDAVAAKVVRGWVDLLPSGSYVLLTHQCDPEDGGEHSALAHRLDAALRDTPIAGVHRRRATIEGYLDGLEMVEPGLSLLHEWWPDGPRMLPLTGMNHLMLGAVARKP</sequence>
<dbReference type="SUPFAM" id="SSF53335">
    <property type="entry name" value="S-adenosyl-L-methionine-dependent methyltransferases"/>
    <property type="match status" value="1"/>
</dbReference>
<reference evidence="1" key="1">
    <citation type="journal article" date="2014" name="Int. J. Syst. Evol. Microbiol.">
        <title>Complete genome sequence of Corynebacterium casei LMG S-19264T (=DSM 44701T), isolated from a smear-ripened cheese.</title>
        <authorList>
            <consortium name="US DOE Joint Genome Institute (JGI-PGF)"/>
            <person name="Walter F."/>
            <person name="Albersmeier A."/>
            <person name="Kalinowski J."/>
            <person name="Ruckert C."/>
        </authorList>
    </citation>
    <scope>NUCLEOTIDE SEQUENCE</scope>
    <source>
        <strain evidence="1">JCM 3276</strain>
    </source>
</reference>
<evidence type="ECO:0008006" key="3">
    <source>
        <dbReference type="Google" id="ProtNLM"/>
    </source>
</evidence>
<organism evidence="1 2">
    <name type="scientific">Actinokineospora fastidiosa</name>
    <dbReference type="NCBI Taxonomy" id="1816"/>
    <lineage>
        <taxon>Bacteria</taxon>
        <taxon>Bacillati</taxon>
        <taxon>Actinomycetota</taxon>
        <taxon>Actinomycetes</taxon>
        <taxon>Pseudonocardiales</taxon>
        <taxon>Pseudonocardiaceae</taxon>
        <taxon>Actinokineospora</taxon>
    </lineage>
</organism>
<dbReference type="Pfam" id="PF04672">
    <property type="entry name" value="Methyltransf_19"/>
    <property type="match status" value="1"/>
</dbReference>
<reference evidence="1" key="2">
    <citation type="submission" date="2020-09" db="EMBL/GenBank/DDBJ databases">
        <authorList>
            <person name="Sun Q."/>
            <person name="Ohkuma M."/>
        </authorList>
    </citation>
    <scope>NUCLEOTIDE SEQUENCE</scope>
    <source>
        <strain evidence="1">JCM 3276</strain>
    </source>
</reference>
<protein>
    <recommendedName>
        <fullName evidence="3">S-adenosyl methyltransferase</fullName>
    </recommendedName>
</protein>
<comment type="caution">
    <text evidence="1">The sequence shown here is derived from an EMBL/GenBank/DDBJ whole genome shotgun (WGS) entry which is preliminary data.</text>
</comment>
<dbReference type="Gene3D" id="3.40.50.150">
    <property type="entry name" value="Vaccinia Virus protein VP39"/>
    <property type="match status" value="1"/>
</dbReference>
<evidence type="ECO:0000313" key="2">
    <source>
        <dbReference type="Proteomes" id="UP000660680"/>
    </source>
</evidence>
<dbReference type="InterPro" id="IPR006764">
    <property type="entry name" value="SAM_dep_MeTrfase_SAV2177_type"/>
</dbReference>
<proteinExistence type="predicted"/>
<dbReference type="AlphaFoldDB" id="A0A918GVD6"/>
<name>A0A918GVD6_9PSEU</name>
<dbReference type="EMBL" id="BMRB01000014">
    <property type="protein sequence ID" value="GGS60977.1"/>
    <property type="molecule type" value="Genomic_DNA"/>
</dbReference>
<dbReference type="PIRSF" id="PIRSF017393">
    <property type="entry name" value="MTase_SAV2177"/>
    <property type="match status" value="1"/>
</dbReference>
<dbReference type="RefSeq" id="WP_189214449.1">
    <property type="nucleotide sequence ID" value="NZ_BMRB01000014.1"/>
</dbReference>
<keyword evidence="2" id="KW-1185">Reference proteome</keyword>
<accession>A0A918GVD6</accession>
<gene>
    <name evidence="1" type="ORF">GCM10010171_64810</name>
</gene>
<evidence type="ECO:0000313" key="1">
    <source>
        <dbReference type="EMBL" id="GGS60977.1"/>
    </source>
</evidence>
<dbReference type="InterPro" id="IPR029063">
    <property type="entry name" value="SAM-dependent_MTases_sf"/>
</dbReference>
<dbReference type="Proteomes" id="UP000660680">
    <property type="component" value="Unassembled WGS sequence"/>
</dbReference>